<protein>
    <recommendedName>
        <fullName evidence="6">BZIP domain-containing protein</fullName>
    </recommendedName>
</protein>
<feature type="compositionally biased region" description="Low complexity" evidence="5">
    <location>
        <begin position="13"/>
        <end position="22"/>
    </location>
</feature>
<dbReference type="PANTHER" id="PTHR46408">
    <property type="entry name" value="BASIC LEUCINE ZIPPER 63"/>
    <property type="match status" value="1"/>
</dbReference>
<feature type="compositionally biased region" description="Low complexity" evidence="5">
    <location>
        <begin position="339"/>
        <end position="353"/>
    </location>
</feature>
<dbReference type="PANTHER" id="PTHR46408:SF10">
    <property type="entry name" value="BASIC LEUCINE ZIPPER 63"/>
    <property type="match status" value="1"/>
</dbReference>
<feature type="compositionally biased region" description="Low complexity" evidence="5">
    <location>
        <begin position="219"/>
        <end position="233"/>
    </location>
</feature>
<dbReference type="GO" id="GO:0003677">
    <property type="term" value="F:DNA binding"/>
    <property type="evidence" value="ECO:0007669"/>
    <property type="project" value="UniProtKB-KW"/>
</dbReference>
<comment type="caution">
    <text evidence="7">The sequence shown here is derived from an EMBL/GenBank/DDBJ whole genome shotgun (WGS) entry which is preliminary data.</text>
</comment>
<evidence type="ECO:0000313" key="8">
    <source>
        <dbReference type="Proteomes" id="UP001205105"/>
    </source>
</evidence>
<keyword evidence="4" id="KW-0539">Nucleus</keyword>
<dbReference type="PROSITE" id="PS50217">
    <property type="entry name" value="BZIP"/>
    <property type="match status" value="1"/>
</dbReference>
<sequence length="537" mass="55112">METLAWTGGGGSSAPSSGRASLDQAALPAGVAATAAAHLARASLEHARQAQAAAQLAGTDVPMLLEDLLPLEDLHDPFLELEQVELGGSSAPAELAAVPQHLSLQQMHAAAVARGIDPSDPSALFSPTTTGFFGIPAYAEPGSPAAAAFNNAAGALLARQGSMQGVPGLPLHPGSATLSAVHAFATASSANDASGLPPAIAAAQQRVAQQLQMQAQLQAQAQAHAQQPAAQTQPPQPMQPHPVLPALKVEPKACSSGQGGSHVSHGSADSGAAAATAATTATDPQYSGMQQCAVSDSSSGGADDHFEDAAGPAAPHLASPQQPLQLNGSPPVSGITFTAGAAPANNSKPAPAKRGGRPREKKSYDDLIDPNLPQEEIRRLRRMLSNRESARRSRRRRQTQMSSLEQELEQLRTEREDLSSRLTQASSAMQAMAAEKAAMLAEIERLRMQVAQVSTGPPAPVPAPPAAAPAAVLPVPGPLGLPLGVPPALPSCLSQLAEELSPADALGSGRLPPLIEQAQRLAEKRAQQLRAQEEPVR</sequence>
<dbReference type="InterPro" id="IPR004827">
    <property type="entry name" value="bZIP"/>
</dbReference>
<keyword evidence="3" id="KW-0804">Transcription</keyword>
<keyword evidence="2" id="KW-0238">DNA-binding</keyword>
<feature type="region of interest" description="Disordered" evidence="5">
    <location>
        <begin position="281"/>
        <end position="417"/>
    </location>
</feature>
<keyword evidence="8" id="KW-1185">Reference proteome</keyword>
<dbReference type="GO" id="GO:0003700">
    <property type="term" value="F:DNA-binding transcription factor activity"/>
    <property type="evidence" value="ECO:0007669"/>
    <property type="project" value="InterPro"/>
</dbReference>
<proteinExistence type="predicted"/>
<name>A0AAD5DNC6_9CHLO</name>
<feature type="compositionally biased region" description="Pro residues" evidence="5">
    <location>
        <begin position="234"/>
        <end position="243"/>
    </location>
</feature>
<evidence type="ECO:0000313" key="7">
    <source>
        <dbReference type="EMBL" id="KAI7841187.1"/>
    </source>
</evidence>
<evidence type="ECO:0000259" key="6">
    <source>
        <dbReference type="PROSITE" id="PS50217"/>
    </source>
</evidence>
<evidence type="ECO:0000256" key="3">
    <source>
        <dbReference type="ARBA" id="ARBA00023163"/>
    </source>
</evidence>
<dbReference type="InterPro" id="IPR046347">
    <property type="entry name" value="bZIP_sf"/>
</dbReference>
<keyword evidence="1" id="KW-0805">Transcription regulation</keyword>
<dbReference type="AlphaFoldDB" id="A0AAD5DNC6"/>
<feature type="region of interest" description="Disordered" evidence="5">
    <location>
        <begin position="219"/>
        <end position="243"/>
    </location>
</feature>
<evidence type="ECO:0000256" key="4">
    <source>
        <dbReference type="ARBA" id="ARBA00023242"/>
    </source>
</evidence>
<organism evidence="7 8">
    <name type="scientific">Chlorella ohadii</name>
    <dbReference type="NCBI Taxonomy" id="2649997"/>
    <lineage>
        <taxon>Eukaryota</taxon>
        <taxon>Viridiplantae</taxon>
        <taxon>Chlorophyta</taxon>
        <taxon>core chlorophytes</taxon>
        <taxon>Trebouxiophyceae</taxon>
        <taxon>Chlorellales</taxon>
        <taxon>Chlorellaceae</taxon>
        <taxon>Chlorella clade</taxon>
        <taxon>Chlorella</taxon>
    </lineage>
</organism>
<dbReference type="PROSITE" id="PS00036">
    <property type="entry name" value="BZIP_BASIC"/>
    <property type="match status" value="1"/>
</dbReference>
<dbReference type="Gene3D" id="1.20.5.170">
    <property type="match status" value="1"/>
</dbReference>
<reference evidence="7" key="1">
    <citation type="submission" date="2020-11" db="EMBL/GenBank/DDBJ databases">
        <title>Chlorella ohadii genome sequencing and assembly.</title>
        <authorList>
            <person name="Murik O."/>
            <person name="Treves H."/>
            <person name="Kedem I."/>
            <person name="Shotland Y."/>
            <person name="Kaplan A."/>
        </authorList>
    </citation>
    <scope>NUCLEOTIDE SEQUENCE</scope>
    <source>
        <strain evidence="7">1</strain>
    </source>
</reference>
<feature type="compositionally biased region" description="Polar residues" evidence="5">
    <location>
        <begin position="319"/>
        <end position="330"/>
    </location>
</feature>
<dbReference type="Pfam" id="PF00170">
    <property type="entry name" value="bZIP_1"/>
    <property type="match status" value="1"/>
</dbReference>
<feature type="compositionally biased region" description="Polar residues" evidence="5">
    <location>
        <begin position="283"/>
        <end position="294"/>
    </location>
</feature>
<dbReference type="SUPFAM" id="SSF57959">
    <property type="entry name" value="Leucine zipper domain"/>
    <property type="match status" value="1"/>
</dbReference>
<evidence type="ECO:0000256" key="1">
    <source>
        <dbReference type="ARBA" id="ARBA00023015"/>
    </source>
</evidence>
<dbReference type="SMART" id="SM00338">
    <property type="entry name" value="BRLZ"/>
    <property type="match status" value="1"/>
</dbReference>
<dbReference type="EMBL" id="JADXDR010000067">
    <property type="protein sequence ID" value="KAI7841187.1"/>
    <property type="molecule type" value="Genomic_DNA"/>
</dbReference>
<evidence type="ECO:0000256" key="2">
    <source>
        <dbReference type="ARBA" id="ARBA00023125"/>
    </source>
</evidence>
<evidence type="ECO:0000256" key="5">
    <source>
        <dbReference type="SAM" id="MobiDB-lite"/>
    </source>
</evidence>
<gene>
    <name evidence="7" type="ORF">COHA_005153</name>
</gene>
<accession>A0AAD5DNC6</accession>
<feature type="domain" description="BZIP" evidence="6">
    <location>
        <begin position="376"/>
        <end position="439"/>
    </location>
</feature>
<feature type="region of interest" description="Disordered" evidence="5">
    <location>
        <begin position="1"/>
        <end position="22"/>
    </location>
</feature>
<dbReference type="Proteomes" id="UP001205105">
    <property type="component" value="Unassembled WGS sequence"/>
</dbReference>